<evidence type="ECO:0000259" key="2">
    <source>
        <dbReference type="Pfam" id="PF04909"/>
    </source>
</evidence>
<keyword evidence="1" id="KW-0456">Lyase</keyword>
<evidence type="ECO:0000313" key="4">
    <source>
        <dbReference type="Proteomes" id="UP001058860"/>
    </source>
</evidence>
<reference evidence="4" key="1">
    <citation type="submission" date="2021-11" db="EMBL/GenBank/DDBJ databases">
        <title>Cultivation dependent microbiological survey of springs from the worlds oldest radium mine currently devoted to the extraction of radon-saturated water.</title>
        <authorList>
            <person name="Kapinusova G."/>
            <person name="Smrhova T."/>
            <person name="Strejcek M."/>
            <person name="Suman J."/>
            <person name="Jani K."/>
            <person name="Pajer P."/>
            <person name="Uhlik O."/>
        </authorList>
    </citation>
    <scope>NUCLEOTIDE SEQUENCE [LARGE SCALE GENOMIC DNA]</scope>
    <source>
        <strain evidence="4">J379</strain>
    </source>
</reference>
<dbReference type="RefSeq" id="WP_353864477.1">
    <property type="nucleotide sequence ID" value="NZ_CP088295.1"/>
</dbReference>
<dbReference type="InterPro" id="IPR032466">
    <property type="entry name" value="Metal_Hydrolase"/>
</dbReference>
<protein>
    <submittedName>
        <fullName evidence="3">Amidohydrolase</fullName>
    </submittedName>
</protein>
<dbReference type="InterPro" id="IPR006680">
    <property type="entry name" value="Amidohydro-rel"/>
</dbReference>
<evidence type="ECO:0000313" key="3">
    <source>
        <dbReference type="EMBL" id="UUY03979.1"/>
    </source>
</evidence>
<organism evidence="3 4">
    <name type="scientific">Svornostia abyssi</name>
    <dbReference type="NCBI Taxonomy" id="2898438"/>
    <lineage>
        <taxon>Bacteria</taxon>
        <taxon>Bacillati</taxon>
        <taxon>Actinomycetota</taxon>
        <taxon>Thermoleophilia</taxon>
        <taxon>Solirubrobacterales</taxon>
        <taxon>Baekduiaceae</taxon>
        <taxon>Svornostia</taxon>
    </lineage>
</organism>
<dbReference type="InterPro" id="IPR032465">
    <property type="entry name" value="ACMSD"/>
</dbReference>
<dbReference type="EMBL" id="CP088295">
    <property type="protein sequence ID" value="UUY03979.1"/>
    <property type="molecule type" value="Genomic_DNA"/>
</dbReference>
<gene>
    <name evidence="3" type="ORF">LRS13_00160</name>
</gene>
<dbReference type="PANTHER" id="PTHR21240:SF28">
    <property type="entry name" value="ISO-OROTATE DECARBOXYLASE (EUROFUNG)"/>
    <property type="match status" value="1"/>
</dbReference>
<feature type="domain" description="Amidohydrolase-related" evidence="2">
    <location>
        <begin position="6"/>
        <end position="309"/>
    </location>
</feature>
<accession>A0ABY5PH96</accession>
<dbReference type="Pfam" id="PF04909">
    <property type="entry name" value="Amidohydro_2"/>
    <property type="match status" value="1"/>
</dbReference>
<keyword evidence="4" id="KW-1185">Reference proteome</keyword>
<proteinExistence type="predicted"/>
<dbReference type="Proteomes" id="UP001058860">
    <property type="component" value="Chromosome"/>
</dbReference>
<dbReference type="Gene3D" id="3.20.20.140">
    <property type="entry name" value="Metal-dependent hydrolases"/>
    <property type="match status" value="1"/>
</dbReference>
<sequence>MRRFRVDLHAHHIPPVYREALRRVGATRIAGAPLPSWTPPAAMRFMDRYGIQAQVVSISEPGVERFAPDDAIAVARRVNASSRDLVDAYPTRFGALALLPLADIDAAVAEIAHALDELGLDGVGLPASFQGRSIGDPAFGPILAELDRRGAYVFVHPAAPGPDDRPGLALPVFLNEFMFDTTRAVTALLLSGAFARHPDIRWQFAHAGAAAPALSERLAAYAERSGGPAARAEVARALAGLHYDTAGAPAPPTVAALREVAPLQHIVFGSDWPFGQALLLTAGDPQPELSQSFTAAERRAIERDHAFRLVPRLARALGAA</sequence>
<name>A0ABY5PH96_9ACTN</name>
<dbReference type="SUPFAM" id="SSF51556">
    <property type="entry name" value="Metallo-dependent hydrolases"/>
    <property type="match status" value="1"/>
</dbReference>
<evidence type="ECO:0000256" key="1">
    <source>
        <dbReference type="ARBA" id="ARBA00023239"/>
    </source>
</evidence>
<dbReference type="PANTHER" id="PTHR21240">
    <property type="entry name" value="2-AMINO-3-CARBOXYLMUCONATE-6-SEMIALDEHYDE DECARBOXYLASE"/>
    <property type="match status" value="1"/>
</dbReference>